<evidence type="ECO:0000256" key="12">
    <source>
        <dbReference type="RuleBase" id="RU000498"/>
    </source>
</evidence>
<evidence type="ECO:0000256" key="1">
    <source>
        <dbReference type="ARBA" id="ARBA00001971"/>
    </source>
</evidence>
<keyword evidence="10 12" id="KW-0408">Iron</keyword>
<dbReference type="InterPro" id="IPR002226">
    <property type="entry name" value="Catalase_haem_BS"/>
</dbReference>
<evidence type="ECO:0000256" key="9">
    <source>
        <dbReference type="ARBA" id="ARBA00023002"/>
    </source>
</evidence>
<evidence type="ECO:0000256" key="13">
    <source>
        <dbReference type="SAM" id="MobiDB-lite"/>
    </source>
</evidence>
<feature type="region of interest" description="Disordered" evidence="13">
    <location>
        <begin position="384"/>
        <end position="410"/>
    </location>
</feature>
<keyword evidence="11 12" id="KW-0376">Hydrogen peroxide</keyword>
<dbReference type="RefSeq" id="WP_368454279.1">
    <property type="nucleotide sequence ID" value="NZ_JBFQXQ010000003.1"/>
</dbReference>
<keyword evidence="7 12" id="KW-0349">Heme</keyword>
<dbReference type="PROSITE" id="PS51402">
    <property type="entry name" value="CATALASE_3"/>
    <property type="match status" value="1"/>
</dbReference>
<dbReference type="EMBL" id="JBFQXQ010000003">
    <property type="protein sequence ID" value="MEX3174532.1"/>
    <property type="molecule type" value="Genomic_DNA"/>
</dbReference>
<evidence type="ECO:0000256" key="8">
    <source>
        <dbReference type="ARBA" id="ARBA00022723"/>
    </source>
</evidence>
<keyword evidence="8 12" id="KW-0479">Metal-binding</keyword>
<organism evidence="16 17">
    <name type="scientific">Serratia quinivorans</name>
    <dbReference type="NCBI Taxonomy" id="137545"/>
    <lineage>
        <taxon>Bacteria</taxon>
        <taxon>Pseudomonadati</taxon>
        <taxon>Pseudomonadota</taxon>
        <taxon>Gammaproteobacteria</taxon>
        <taxon>Enterobacterales</taxon>
        <taxon>Yersiniaceae</taxon>
        <taxon>Serratia</taxon>
    </lineage>
</organism>
<dbReference type="SMART" id="SM01060">
    <property type="entry name" value="Catalase"/>
    <property type="match status" value="1"/>
</dbReference>
<dbReference type="Gene3D" id="2.40.180.10">
    <property type="entry name" value="Catalase core domain"/>
    <property type="match status" value="1"/>
</dbReference>
<evidence type="ECO:0000313" key="17">
    <source>
        <dbReference type="Proteomes" id="UP001558101"/>
    </source>
</evidence>
<evidence type="ECO:0000259" key="15">
    <source>
        <dbReference type="SMART" id="SM01060"/>
    </source>
</evidence>
<dbReference type="SUPFAM" id="SSF56634">
    <property type="entry name" value="Heme-dependent catalase-like"/>
    <property type="match status" value="1"/>
</dbReference>
<evidence type="ECO:0000256" key="11">
    <source>
        <dbReference type="ARBA" id="ARBA00023324"/>
    </source>
</evidence>
<evidence type="ECO:0000313" key="16">
    <source>
        <dbReference type="EMBL" id="MEX3174532.1"/>
    </source>
</evidence>
<dbReference type="CDD" id="cd08154">
    <property type="entry name" value="catalase_clade_1"/>
    <property type="match status" value="1"/>
</dbReference>
<sequence>MCKTNGNTWYLSKKSTPLLIALTAMSVSSSLLADTLTRDNGAPVGDNQNSQTAGASGPVLLQDVQLLQKLQRFDRERIPERVVHARGTGAFGSFTSTTDITDLTKAGVFHKGEKTPVFVRFSSVVHGNHSPETLRDPHGFATKFYTKEGNWDLVGNNFPTFFIRDAIKFPDMVHAFKPDPRTNLDDDSRRFDFFSHVPEAIRTLTLLYSNEGTPASYRNMDGNSVHAYKFVNARGEIHYVKFHWKTLQGIKNLDPQQVEAVQGKDYSHLTHDLVSAIDRRDFPKWDLYIQVLKPEDLKKFDFDPLDATKIWPDVPEQKIGQLVLDKNPNNVFQQTEQVAMAPSNLVPGIEPSEDKLLQGRLFAYADTQMYRIGTNGFNLPVNRAHTTVNNGSQDGSLNAESTQDQGVNYQPSRRYPREELASARYSNLPVEGTTQQSKIQQSKIQREQNFKQTGELYRSYSKKEQDDLIGSLGSALAITDEESKNIMLSYFYKADTEYGTRLTVVAKGNMAKVQQLAAKLVD</sequence>
<proteinExistence type="inferred from homology"/>
<feature type="chain" id="PRO_5045100341" description="Catalase" evidence="14">
    <location>
        <begin position="34"/>
        <end position="522"/>
    </location>
</feature>
<evidence type="ECO:0000256" key="2">
    <source>
        <dbReference type="ARBA" id="ARBA00002974"/>
    </source>
</evidence>
<keyword evidence="9 12" id="KW-0560">Oxidoreductase</keyword>
<dbReference type="PROSITE" id="PS00437">
    <property type="entry name" value="CATALASE_1"/>
    <property type="match status" value="1"/>
</dbReference>
<evidence type="ECO:0000256" key="10">
    <source>
        <dbReference type="ARBA" id="ARBA00023004"/>
    </source>
</evidence>
<comment type="function">
    <text evidence="2">Decomposes hydrogen peroxide into water and oxygen; serves to protect cells from the toxic effects of hydrogen peroxide.</text>
</comment>
<keyword evidence="17" id="KW-1185">Reference proteome</keyword>
<feature type="signal peptide" evidence="14">
    <location>
        <begin position="1"/>
        <end position="33"/>
    </location>
</feature>
<dbReference type="InterPro" id="IPR024711">
    <property type="entry name" value="Catalase_clade1/3"/>
</dbReference>
<accession>A0ABV3UNF5</accession>
<name>A0ABV3UNF5_9GAMM</name>
<keyword evidence="6 12" id="KW-0575">Peroxidase</keyword>
<dbReference type="InterPro" id="IPR018028">
    <property type="entry name" value="Catalase"/>
</dbReference>
<comment type="cofactor">
    <cofactor evidence="1">
        <name>heme</name>
        <dbReference type="ChEBI" id="CHEBI:30413"/>
    </cofactor>
</comment>
<dbReference type="Proteomes" id="UP001558101">
    <property type="component" value="Unassembled WGS sequence"/>
</dbReference>
<dbReference type="PRINTS" id="PR00067">
    <property type="entry name" value="CATALASE"/>
</dbReference>
<dbReference type="Pfam" id="PF06628">
    <property type="entry name" value="Catalase-rel"/>
    <property type="match status" value="1"/>
</dbReference>
<comment type="catalytic activity">
    <reaction evidence="12">
        <text>2 H2O2 = O2 + 2 H2O</text>
        <dbReference type="Rhea" id="RHEA:20309"/>
        <dbReference type="ChEBI" id="CHEBI:15377"/>
        <dbReference type="ChEBI" id="CHEBI:15379"/>
        <dbReference type="ChEBI" id="CHEBI:16240"/>
        <dbReference type="EC" id="1.11.1.6"/>
    </reaction>
</comment>
<dbReference type="InterPro" id="IPR020835">
    <property type="entry name" value="Catalase_sf"/>
</dbReference>
<evidence type="ECO:0000256" key="5">
    <source>
        <dbReference type="ARBA" id="ARBA00014132"/>
    </source>
</evidence>
<dbReference type="EC" id="1.11.1.6" evidence="4 12"/>
<comment type="caution">
    <text evidence="16">The sequence shown here is derived from an EMBL/GenBank/DDBJ whole genome shotgun (WGS) entry which is preliminary data.</text>
</comment>
<evidence type="ECO:0000256" key="7">
    <source>
        <dbReference type="ARBA" id="ARBA00022617"/>
    </source>
</evidence>
<reference evidence="16 17" key="1">
    <citation type="submission" date="2024-07" db="EMBL/GenBank/DDBJ databases">
        <title>Genomes of novel Serratia strains from suburban soil.</title>
        <authorList>
            <person name="Markert E.X."/>
            <person name="Severe K."/>
            <person name="Severe L."/>
            <person name="Twing K.I."/>
            <person name="Ward L.M."/>
        </authorList>
    </citation>
    <scope>NUCLEOTIDE SEQUENCE [LARGE SCALE GENOMIC DNA]</scope>
    <source>
        <strain evidence="16 17">3C-UT</strain>
    </source>
</reference>
<feature type="domain" description="Catalase core" evidence="15">
    <location>
        <begin position="37"/>
        <end position="418"/>
    </location>
</feature>
<protein>
    <recommendedName>
        <fullName evidence="5 12">Catalase</fullName>
        <ecNumber evidence="4 12">1.11.1.6</ecNumber>
    </recommendedName>
</protein>
<dbReference type="PROSITE" id="PS00438">
    <property type="entry name" value="CATALASE_2"/>
    <property type="match status" value="1"/>
</dbReference>
<dbReference type="PIRSF" id="PIRSF038928">
    <property type="entry name" value="Catalase_clade1-3"/>
    <property type="match status" value="1"/>
</dbReference>
<evidence type="ECO:0000256" key="14">
    <source>
        <dbReference type="SAM" id="SignalP"/>
    </source>
</evidence>
<dbReference type="InterPro" id="IPR011614">
    <property type="entry name" value="Catalase_core"/>
</dbReference>
<comment type="similarity">
    <text evidence="3 12">Belongs to the catalase family.</text>
</comment>
<evidence type="ECO:0000256" key="4">
    <source>
        <dbReference type="ARBA" id="ARBA00012314"/>
    </source>
</evidence>
<dbReference type="Pfam" id="PF00199">
    <property type="entry name" value="Catalase"/>
    <property type="match status" value="1"/>
</dbReference>
<evidence type="ECO:0000256" key="3">
    <source>
        <dbReference type="ARBA" id="ARBA00005329"/>
    </source>
</evidence>
<dbReference type="InterPro" id="IPR024708">
    <property type="entry name" value="Catalase_AS"/>
</dbReference>
<dbReference type="PANTHER" id="PTHR11465:SF23">
    <property type="entry name" value="CATALASE-2"/>
    <property type="match status" value="1"/>
</dbReference>
<dbReference type="PANTHER" id="PTHR11465">
    <property type="entry name" value="CATALASE"/>
    <property type="match status" value="1"/>
</dbReference>
<evidence type="ECO:0000256" key="6">
    <source>
        <dbReference type="ARBA" id="ARBA00022559"/>
    </source>
</evidence>
<keyword evidence="14" id="KW-0732">Signal</keyword>
<dbReference type="InterPro" id="IPR010582">
    <property type="entry name" value="Catalase_immune_responsive"/>
</dbReference>
<gene>
    <name evidence="16" type="ORF">AB4M04_20885</name>
</gene>